<keyword evidence="7 9" id="KW-0503">Monooxygenase</keyword>
<evidence type="ECO:0000256" key="6">
    <source>
        <dbReference type="ARBA" id="ARBA00023004"/>
    </source>
</evidence>
<dbReference type="GO" id="GO:0020037">
    <property type="term" value="F:heme binding"/>
    <property type="evidence" value="ECO:0007669"/>
    <property type="project" value="InterPro"/>
</dbReference>
<name>A0AA40T0E8_9NOST</name>
<dbReference type="GO" id="GO:0005506">
    <property type="term" value="F:iron ion binding"/>
    <property type="evidence" value="ECO:0007669"/>
    <property type="project" value="InterPro"/>
</dbReference>
<organism evidence="10 11">
    <name type="scientific">Komarekiella delphini-convector SJRDD-AB1</name>
    <dbReference type="NCBI Taxonomy" id="2593771"/>
    <lineage>
        <taxon>Bacteria</taxon>
        <taxon>Bacillati</taxon>
        <taxon>Cyanobacteriota</taxon>
        <taxon>Cyanophyceae</taxon>
        <taxon>Nostocales</taxon>
        <taxon>Nostocaceae</taxon>
        <taxon>Komarekiella</taxon>
        <taxon>Komarekiella delphini-convector</taxon>
    </lineage>
</organism>
<dbReference type="Gene3D" id="1.10.630.10">
    <property type="entry name" value="Cytochrome P450"/>
    <property type="match status" value="1"/>
</dbReference>
<dbReference type="EMBL" id="VJXY01000029">
    <property type="protein sequence ID" value="MBD6618664.1"/>
    <property type="molecule type" value="Genomic_DNA"/>
</dbReference>
<evidence type="ECO:0000313" key="10">
    <source>
        <dbReference type="EMBL" id="MBD6618664.1"/>
    </source>
</evidence>
<keyword evidence="6 8" id="KW-0408">Iron</keyword>
<protein>
    <submittedName>
        <fullName evidence="10">Cytochrome P450</fullName>
    </submittedName>
</protein>
<dbReference type="InterPro" id="IPR002401">
    <property type="entry name" value="Cyt_P450_E_grp-I"/>
</dbReference>
<evidence type="ECO:0000256" key="5">
    <source>
        <dbReference type="ARBA" id="ARBA00023002"/>
    </source>
</evidence>
<dbReference type="InterPro" id="IPR001128">
    <property type="entry name" value="Cyt_P450"/>
</dbReference>
<dbReference type="AlphaFoldDB" id="A0AA40T0E8"/>
<evidence type="ECO:0000256" key="7">
    <source>
        <dbReference type="ARBA" id="ARBA00023033"/>
    </source>
</evidence>
<dbReference type="PANTHER" id="PTHR24286:SF24">
    <property type="entry name" value="LANOSTEROL 14-ALPHA DEMETHYLASE"/>
    <property type="match status" value="1"/>
</dbReference>
<feature type="binding site" description="axial binding residue" evidence="8">
    <location>
        <position position="394"/>
    </location>
    <ligand>
        <name>heme</name>
        <dbReference type="ChEBI" id="CHEBI:30413"/>
    </ligand>
    <ligandPart>
        <name>Fe</name>
        <dbReference type="ChEBI" id="CHEBI:18248"/>
    </ligandPart>
</feature>
<evidence type="ECO:0000256" key="1">
    <source>
        <dbReference type="ARBA" id="ARBA00001971"/>
    </source>
</evidence>
<dbReference type="GO" id="GO:0016125">
    <property type="term" value="P:sterol metabolic process"/>
    <property type="evidence" value="ECO:0007669"/>
    <property type="project" value="TreeGrafter"/>
</dbReference>
<evidence type="ECO:0000256" key="9">
    <source>
        <dbReference type="RuleBase" id="RU000461"/>
    </source>
</evidence>
<accession>A0AA40T0E8</accession>
<dbReference type="GO" id="GO:0016705">
    <property type="term" value="F:oxidoreductase activity, acting on paired donors, with incorporation or reduction of molecular oxygen"/>
    <property type="evidence" value="ECO:0007669"/>
    <property type="project" value="InterPro"/>
</dbReference>
<keyword evidence="5 9" id="KW-0560">Oxidoreductase</keyword>
<keyword evidence="4 8" id="KW-0479">Metal-binding</keyword>
<dbReference type="SUPFAM" id="SSF48264">
    <property type="entry name" value="Cytochrome P450"/>
    <property type="match status" value="1"/>
</dbReference>
<reference evidence="10" key="1">
    <citation type="submission" date="2019-07" db="EMBL/GenBank/DDBJ databases">
        <title>Toxilogical consequences of a new and cryptic species of cyanobacteria (Komarekiella delphini-convector) recovered from the epidermis of a bottlenose dolphin and 1500 ft. in the air.</title>
        <authorList>
            <person name="Brown A.O."/>
            <person name="Dvorak P."/>
            <person name="Villanueva C.D."/>
            <person name="Foss A.J."/>
            <person name="Garvey A.D."/>
            <person name="Gibson Q.A."/>
            <person name="Johansen J.R."/>
            <person name="Casamatta D.A."/>
        </authorList>
    </citation>
    <scope>NUCLEOTIDE SEQUENCE</scope>
    <source>
        <strain evidence="10">SJRDD-AB1</strain>
    </source>
</reference>
<dbReference type="RefSeq" id="WP_191759865.1">
    <property type="nucleotide sequence ID" value="NZ_VJXY01000029.1"/>
</dbReference>
<comment type="caution">
    <text evidence="10">The sequence shown here is derived from an EMBL/GenBank/DDBJ whole genome shotgun (WGS) entry which is preliminary data.</text>
</comment>
<comment type="similarity">
    <text evidence="2 9">Belongs to the cytochrome P450 family.</text>
</comment>
<dbReference type="PANTHER" id="PTHR24286">
    <property type="entry name" value="CYTOCHROME P450 26"/>
    <property type="match status" value="1"/>
</dbReference>
<evidence type="ECO:0000256" key="3">
    <source>
        <dbReference type="ARBA" id="ARBA00022617"/>
    </source>
</evidence>
<keyword evidence="3 8" id="KW-0349">Heme</keyword>
<dbReference type="PRINTS" id="PR00463">
    <property type="entry name" value="EP450I"/>
</dbReference>
<keyword evidence="11" id="KW-1185">Reference proteome</keyword>
<dbReference type="InterPro" id="IPR017972">
    <property type="entry name" value="Cyt_P450_CS"/>
</dbReference>
<sequence length="446" mass="51042">MSQLKSAEEMPGNFGLPILGETLRLFATQGWGLAKNYEQYGPVFKTSILGTKHAVLVGTEANKLILQEKADHVSSYLGWKPAMEHIFGRPMMLQDEEEHRCTRRLIAPAFHGKAIANYFDIMQIEVNNCLENWAAHSTIAIKNEFNQLALRIGIRLLLGVQLQNQIEQVEQLYNNLMQGALTLLRLDLPFTKYGRSQKARRQLKAFLQNIISDRQMQGNLKESCDVLGLFLAAVDEEGNALAQSQIIDELIHLLNAAHFTTATSLTWAMVELARYSQWRDKLRQELTEVVGDEPLNLGHLKQLNQMTYFLKEIERLYNPAGVILLRGVVKEIEYAGYRIPPGWVIIIAQGLTHRLPEIYTNPERFDPERFASPREEDKKDPFALIGFGGGEHICIGMEFAKMEMKIFLATLLQRYDWSVTPEYKTINYQQPPFKVEEKLRVLLKIL</sequence>
<proteinExistence type="inferred from homology"/>
<evidence type="ECO:0000256" key="8">
    <source>
        <dbReference type="PIRSR" id="PIRSR602401-1"/>
    </source>
</evidence>
<evidence type="ECO:0000256" key="2">
    <source>
        <dbReference type="ARBA" id="ARBA00010617"/>
    </source>
</evidence>
<dbReference type="GO" id="GO:0004497">
    <property type="term" value="F:monooxygenase activity"/>
    <property type="evidence" value="ECO:0007669"/>
    <property type="project" value="UniProtKB-KW"/>
</dbReference>
<dbReference type="Proteomes" id="UP001165986">
    <property type="component" value="Unassembled WGS sequence"/>
</dbReference>
<gene>
    <name evidence="10" type="ORF">FNW02_23255</name>
</gene>
<dbReference type="PROSITE" id="PS00086">
    <property type="entry name" value="CYTOCHROME_P450"/>
    <property type="match status" value="1"/>
</dbReference>
<evidence type="ECO:0000256" key="4">
    <source>
        <dbReference type="ARBA" id="ARBA00022723"/>
    </source>
</evidence>
<dbReference type="InterPro" id="IPR036396">
    <property type="entry name" value="Cyt_P450_sf"/>
</dbReference>
<evidence type="ECO:0000313" key="11">
    <source>
        <dbReference type="Proteomes" id="UP001165986"/>
    </source>
</evidence>
<dbReference type="Pfam" id="PF00067">
    <property type="entry name" value="p450"/>
    <property type="match status" value="1"/>
</dbReference>
<comment type="cofactor">
    <cofactor evidence="1 8">
        <name>heme</name>
        <dbReference type="ChEBI" id="CHEBI:30413"/>
    </cofactor>
</comment>
<dbReference type="PRINTS" id="PR00385">
    <property type="entry name" value="P450"/>
</dbReference>